<dbReference type="Proteomes" id="UP000268093">
    <property type="component" value="Unassembled WGS sequence"/>
</dbReference>
<evidence type="ECO:0000313" key="2">
    <source>
        <dbReference type="EMBL" id="RUO96625.1"/>
    </source>
</evidence>
<sequence>MVSLGVLPPLIVNGKETERDSGTNTSATPVPGIEPPPSTDSEVTGEGKSRHRESYLKPENWLELLCGDQILPSTMTLATIRQHIYKSSGDLPLTYRYKTPQ</sequence>
<dbReference type="OrthoDB" id="2421129at2759"/>
<feature type="region of interest" description="Disordered" evidence="1">
    <location>
        <begin position="1"/>
        <end position="54"/>
    </location>
</feature>
<dbReference type="AlphaFoldDB" id="A0A433A1S1"/>
<accession>A0A433A1S1</accession>
<comment type="caution">
    <text evidence="2">The sequence shown here is derived from an EMBL/GenBank/DDBJ whole genome shotgun (WGS) entry which is preliminary data.</text>
</comment>
<dbReference type="EMBL" id="RBNI01020366">
    <property type="protein sequence ID" value="RUO96625.1"/>
    <property type="molecule type" value="Genomic_DNA"/>
</dbReference>
<dbReference type="Pfam" id="PF11816">
    <property type="entry name" value="DUF3337"/>
    <property type="match status" value="1"/>
</dbReference>
<protein>
    <submittedName>
        <fullName evidence="2">Uncharacterized protein</fullName>
    </submittedName>
</protein>
<name>A0A433A1S1_9FUNG</name>
<organism evidence="2 3">
    <name type="scientific">Jimgerdemannia flammicorona</name>
    <dbReference type="NCBI Taxonomy" id="994334"/>
    <lineage>
        <taxon>Eukaryota</taxon>
        <taxon>Fungi</taxon>
        <taxon>Fungi incertae sedis</taxon>
        <taxon>Mucoromycota</taxon>
        <taxon>Mucoromycotina</taxon>
        <taxon>Endogonomycetes</taxon>
        <taxon>Endogonales</taxon>
        <taxon>Endogonaceae</taxon>
        <taxon>Jimgerdemannia</taxon>
    </lineage>
</organism>
<keyword evidence="3" id="KW-1185">Reference proteome</keyword>
<gene>
    <name evidence="2" type="ORF">BC936DRAFT_141722</name>
</gene>
<dbReference type="InterPro" id="IPR021772">
    <property type="entry name" value="WDR48/Bun107"/>
</dbReference>
<feature type="compositionally biased region" description="Basic and acidic residues" evidence="1">
    <location>
        <begin position="45"/>
        <end position="54"/>
    </location>
</feature>
<evidence type="ECO:0000256" key="1">
    <source>
        <dbReference type="SAM" id="MobiDB-lite"/>
    </source>
</evidence>
<reference evidence="2 3" key="1">
    <citation type="journal article" date="2018" name="New Phytol.">
        <title>Phylogenomics of Endogonaceae and evolution of mycorrhizas within Mucoromycota.</title>
        <authorList>
            <person name="Chang Y."/>
            <person name="Desiro A."/>
            <person name="Na H."/>
            <person name="Sandor L."/>
            <person name="Lipzen A."/>
            <person name="Clum A."/>
            <person name="Barry K."/>
            <person name="Grigoriev I.V."/>
            <person name="Martin F.M."/>
            <person name="Stajich J.E."/>
            <person name="Smith M.E."/>
            <person name="Bonito G."/>
            <person name="Spatafora J.W."/>
        </authorList>
    </citation>
    <scope>NUCLEOTIDE SEQUENCE [LARGE SCALE GENOMIC DNA]</scope>
    <source>
        <strain evidence="2 3">GMNB39</strain>
    </source>
</reference>
<proteinExistence type="predicted"/>
<evidence type="ECO:0000313" key="3">
    <source>
        <dbReference type="Proteomes" id="UP000268093"/>
    </source>
</evidence>